<feature type="region of interest" description="Disordered" evidence="12">
    <location>
        <begin position="1"/>
        <end position="27"/>
    </location>
</feature>
<evidence type="ECO:0000256" key="11">
    <source>
        <dbReference type="HAMAP-Rule" id="MF_01487"/>
    </source>
</evidence>
<keyword evidence="16" id="KW-1185">Reference proteome</keyword>
<dbReference type="Pfam" id="PF13245">
    <property type="entry name" value="AAA_19"/>
    <property type="match status" value="1"/>
</dbReference>
<evidence type="ECO:0000313" key="16">
    <source>
        <dbReference type="Proteomes" id="UP000562492"/>
    </source>
</evidence>
<feature type="domain" description="RecBCD enzyme subunit RecD N-terminal" evidence="14">
    <location>
        <begin position="48"/>
        <end position="169"/>
    </location>
</feature>
<keyword evidence="3 11" id="KW-0227">DNA damage</keyword>
<dbReference type="SUPFAM" id="SSF52540">
    <property type="entry name" value="P-loop containing nucleoside triphosphate hydrolases"/>
    <property type="match status" value="2"/>
</dbReference>
<evidence type="ECO:0000259" key="14">
    <source>
        <dbReference type="Pfam" id="PF21185"/>
    </source>
</evidence>
<proteinExistence type="inferred from homology"/>
<keyword evidence="4 11" id="KW-0378">Hydrolase</keyword>
<evidence type="ECO:0000256" key="5">
    <source>
        <dbReference type="ARBA" id="ARBA00022806"/>
    </source>
</evidence>
<reference evidence="15 16" key="1">
    <citation type="submission" date="2020-08" db="EMBL/GenBank/DDBJ databases">
        <title>Functional genomics of gut bacteria from endangered species of beetles.</title>
        <authorList>
            <person name="Carlos-Shanley C."/>
        </authorList>
    </citation>
    <scope>NUCLEOTIDE SEQUENCE [LARGE SCALE GENOMIC DNA]</scope>
    <source>
        <strain evidence="15 16">S00124</strain>
    </source>
</reference>
<dbReference type="PANTHER" id="PTHR43788">
    <property type="entry name" value="DNA2/NAM7 HELICASE FAMILY MEMBER"/>
    <property type="match status" value="1"/>
</dbReference>
<dbReference type="Proteomes" id="UP000562492">
    <property type="component" value="Unassembled WGS sequence"/>
</dbReference>
<dbReference type="Gene3D" id="3.40.50.300">
    <property type="entry name" value="P-loop containing nucleotide triphosphate hydrolases"/>
    <property type="match status" value="3"/>
</dbReference>
<evidence type="ECO:0000256" key="12">
    <source>
        <dbReference type="SAM" id="MobiDB-lite"/>
    </source>
</evidence>
<dbReference type="Pfam" id="PF21185">
    <property type="entry name" value="RecD_N"/>
    <property type="match status" value="1"/>
</dbReference>
<keyword evidence="8 11" id="KW-0238">DNA-binding</keyword>
<evidence type="ECO:0000256" key="8">
    <source>
        <dbReference type="ARBA" id="ARBA00023125"/>
    </source>
</evidence>
<comment type="catalytic activity">
    <reaction evidence="11">
        <text>ATP + H2O = ADP + phosphate + H(+)</text>
        <dbReference type="Rhea" id="RHEA:13065"/>
        <dbReference type="ChEBI" id="CHEBI:15377"/>
        <dbReference type="ChEBI" id="CHEBI:15378"/>
        <dbReference type="ChEBI" id="CHEBI:30616"/>
        <dbReference type="ChEBI" id="CHEBI:43474"/>
        <dbReference type="ChEBI" id="CHEBI:456216"/>
        <dbReference type="EC" id="5.6.2.3"/>
    </reaction>
</comment>
<keyword evidence="9 11" id="KW-0234">DNA repair</keyword>
<feature type="binding site" evidence="11">
    <location>
        <begin position="244"/>
        <end position="251"/>
    </location>
    <ligand>
        <name>ATP</name>
        <dbReference type="ChEBI" id="CHEBI:30616"/>
    </ligand>
</feature>
<accession>A0ABR6RES2</accession>
<evidence type="ECO:0000256" key="7">
    <source>
        <dbReference type="ARBA" id="ARBA00022840"/>
    </source>
</evidence>
<keyword evidence="6 11" id="KW-0269">Exonuclease</keyword>
<dbReference type="Pfam" id="PF13538">
    <property type="entry name" value="UvrD_C_2"/>
    <property type="match status" value="1"/>
</dbReference>
<evidence type="ECO:0000259" key="13">
    <source>
        <dbReference type="Pfam" id="PF13538"/>
    </source>
</evidence>
<dbReference type="EC" id="5.6.2.3" evidence="11"/>
<dbReference type="CDD" id="cd17933">
    <property type="entry name" value="DEXSc_RecD-like"/>
    <property type="match status" value="1"/>
</dbReference>
<feature type="compositionally biased region" description="Basic and acidic residues" evidence="12">
    <location>
        <begin position="14"/>
        <end position="23"/>
    </location>
</feature>
<comment type="function">
    <text evidence="11">A helicase/nuclease that prepares dsDNA breaks (DSB) for recombinational DNA repair. Binds to DSBs and unwinds DNA via a highly rapid and processive ATP-dependent bidirectional helicase activity. Unwinds dsDNA until it encounters a Chi (crossover hotspot instigator) sequence from the 3' direction. Cuts ssDNA a few nucleotides 3' to the Chi site. The properties and activities of the enzyme are changed at Chi. The Chi-altered holoenzyme produces a long 3'-ssDNA overhang and facilitates RecA-binding to the ssDNA for homologous DNA recombination and repair. Holoenzyme degrades any linearized DNA that is unable to undergo homologous recombination. In the holoenzyme this subunit has ssDNA-dependent ATPase and 5'-3' helicase activity. When added to pre-assembled RecBC greatly stimulates nuclease activity and augments holoenzyme processivity. Negatively regulates the RecA-loading ability of RecBCD.</text>
</comment>
<dbReference type="NCBIfam" id="TIGR01447">
    <property type="entry name" value="recD"/>
    <property type="match status" value="1"/>
</dbReference>
<gene>
    <name evidence="11" type="primary">recD</name>
    <name evidence="15" type="ORF">HNP33_001717</name>
</gene>
<evidence type="ECO:0000256" key="3">
    <source>
        <dbReference type="ARBA" id="ARBA00022763"/>
    </source>
</evidence>
<comment type="miscellaneous">
    <text evidence="11">In the RecBCD complex, RecB has a slow 3'-5' helicase, an exonuclease activity and loads RecA onto ssDNA, RecD has a fast 5'-3' helicase activity, while RecC stimulates the ATPase and processivity of the RecB helicase and contributes to recognition of the Chi site.</text>
</comment>
<evidence type="ECO:0000256" key="2">
    <source>
        <dbReference type="ARBA" id="ARBA00022741"/>
    </source>
</evidence>
<protein>
    <recommendedName>
        <fullName evidence="11">RecBCD enzyme subunit RecD</fullName>
        <ecNumber evidence="11">5.6.2.3</ecNumber>
    </recommendedName>
    <alternativeName>
        <fullName evidence="11">DNA 5'-3' helicase subunit RecD</fullName>
    </alternativeName>
    <alternativeName>
        <fullName evidence="11">Exonuclease V subunit RecD</fullName>
        <shortName evidence="11">ExoV subunit RecD</shortName>
    </alternativeName>
    <alternativeName>
        <fullName evidence="11">Helicase/nuclease RecBCD subunit RecD</fullName>
    </alternativeName>
</protein>
<name>A0ABR6RES2_9BURK</name>
<keyword evidence="10 11" id="KW-0413">Isomerase</keyword>
<dbReference type="CDD" id="cd18809">
    <property type="entry name" value="SF1_C_RecD"/>
    <property type="match status" value="1"/>
</dbReference>
<dbReference type="InterPro" id="IPR049550">
    <property type="entry name" value="RecD_N"/>
</dbReference>
<dbReference type="InterPro" id="IPR006344">
    <property type="entry name" value="RecD"/>
</dbReference>
<dbReference type="InterPro" id="IPR041851">
    <property type="entry name" value="RecD_N_sf"/>
</dbReference>
<dbReference type="InterPro" id="IPR050534">
    <property type="entry name" value="Coronavir_polyprotein_1ab"/>
</dbReference>
<keyword evidence="2 11" id="KW-0547">Nucleotide-binding</keyword>
<evidence type="ECO:0000256" key="6">
    <source>
        <dbReference type="ARBA" id="ARBA00022839"/>
    </source>
</evidence>
<comment type="subunit">
    <text evidence="11">Heterotrimer of RecB, RecC and RecD. All subunits contribute to DNA-binding.</text>
</comment>
<keyword evidence="5 11" id="KW-0347">Helicase</keyword>
<sequence>MTREEQDLTANTSGRERRREEQARPAVKVAADSATATLLHTVQRWTAHGWLRSLDEALVLFLHELDPSASPLVLLAAALASHQLGRGHVCLDLRATLAGSRFVLSLPPDAADQGSGAVEATPLPLPSELLANVSLPQWQGALLASALVAGEGKATQGGTPLVLQGDRLYLRRYWQHEQDVARAIGQRIDASGRLRAARTPAQDAALREALDVLFAPQGADAEGPDWQKMACALAATSAFAIITGGPGTGKTTTVVKLLALLQHMALQPDAASGKPARPLRICLAAPTGKAAARLTESIVQALGRISDAEMPHTPPVVMNGEARSLKQLIPAEAQTLHRLLGSRPESRHFRHNAQNPLALDVLVIDEASMVDLEMMAAVLTALPRDARLVLLGDKDQLASVEAGAVLGELCAQSERGLYWHETAHWLQQVTGQQVPAQLQDMAGKPLDQAVVMLRVSHRFHAQSGIGRLAREVNAGNGKAIKGLLKEQYPDVAAYAVPDITHSSLAQLVIDGGGKRFPESAQKQQGGPVGYGHYLQLLRAMPQEGGQAALDEWAHALLAAHSRFQVLCALRSGPWGVEGMNERIAQLLAHRDLIAHSSGWYAGRPVLVTRNDYSLKLMNGDIGITVEVPLHHQEPMAQSVRLQEVNHATNPLRGLRVVFATSEGLRWVLPSRLQAVETVYAMTIHKSQGSEFDHAAVVLPPQLSPIMTRELVYTGITRAKNWLTVVAGGTSSFAVLEQASNLQVKRASGLRQGEL</sequence>
<dbReference type="GO" id="GO:0008854">
    <property type="term" value="F:exodeoxyribonuclease V activity"/>
    <property type="evidence" value="ECO:0007669"/>
    <property type="project" value="UniProtKB-EC"/>
</dbReference>
<dbReference type="HAMAP" id="MF_01487">
    <property type="entry name" value="RecD"/>
    <property type="match status" value="1"/>
</dbReference>
<evidence type="ECO:0000256" key="1">
    <source>
        <dbReference type="ARBA" id="ARBA00022722"/>
    </source>
</evidence>
<dbReference type="InterPro" id="IPR027417">
    <property type="entry name" value="P-loop_NTPase"/>
</dbReference>
<dbReference type="EMBL" id="JACHKZ010000008">
    <property type="protein sequence ID" value="MBB6577660.1"/>
    <property type="molecule type" value="Genomic_DNA"/>
</dbReference>
<evidence type="ECO:0000256" key="10">
    <source>
        <dbReference type="ARBA" id="ARBA00023235"/>
    </source>
</evidence>
<evidence type="ECO:0000313" key="15">
    <source>
        <dbReference type="EMBL" id="MBB6577660.1"/>
    </source>
</evidence>
<dbReference type="InterPro" id="IPR027785">
    <property type="entry name" value="UvrD-like_helicase_C"/>
</dbReference>
<evidence type="ECO:0000256" key="9">
    <source>
        <dbReference type="ARBA" id="ARBA00023204"/>
    </source>
</evidence>
<keyword evidence="7 11" id="KW-0067">ATP-binding</keyword>
<comment type="similarity">
    <text evidence="11">Belongs to the RecD family.</text>
</comment>
<organism evidence="15 16">
    <name type="scientific">Comamonas odontotermitis</name>
    <dbReference type="NCBI Taxonomy" id="379895"/>
    <lineage>
        <taxon>Bacteria</taxon>
        <taxon>Pseudomonadati</taxon>
        <taxon>Pseudomonadota</taxon>
        <taxon>Betaproteobacteria</taxon>
        <taxon>Burkholderiales</taxon>
        <taxon>Comamonadaceae</taxon>
        <taxon>Comamonas</taxon>
    </lineage>
</organism>
<dbReference type="PANTHER" id="PTHR43788:SF6">
    <property type="entry name" value="DNA HELICASE B"/>
    <property type="match status" value="1"/>
</dbReference>
<comment type="caution">
    <text evidence="15">The sequence shown here is derived from an EMBL/GenBank/DDBJ whole genome shotgun (WGS) entry which is preliminary data.</text>
</comment>
<evidence type="ECO:0000256" key="4">
    <source>
        <dbReference type="ARBA" id="ARBA00022801"/>
    </source>
</evidence>
<dbReference type="Gene3D" id="1.10.10.1020">
    <property type="entry name" value="RecBCD complex, subunit RecD, N-terminal domain"/>
    <property type="match status" value="1"/>
</dbReference>
<keyword evidence="1 11" id="KW-0540">Nuclease</keyword>
<feature type="domain" description="UvrD-like helicase C-terminal" evidence="13">
    <location>
        <begin position="678"/>
        <end position="725"/>
    </location>
</feature>